<dbReference type="Gene3D" id="1.20.120.530">
    <property type="entry name" value="GntR ligand-binding domain-like"/>
    <property type="match status" value="2"/>
</dbReference>
<evidence type="ECO:0000256" key="2">
    <source>
        <dbReference type="ARBA" id="ARBA00023125"/>
    </source>
</evidence>
<dbReference type="InterPro" id="IPR000524">
    <property type="entry name" value="Tscrpt_reg_HTH_GntR"/>
</dbReference>
<proteinExistence type="predicted"/>
<dbReference type="Proteomes" id="UP000564573">
    <property type="component" value="Unassembled WGS sequence"/>
</dbReference>
<gene>
    <name evidence="6" type="ORF">FB384_004548</name>
</gene>
<dbReference type="InterPro" id="IPR036390">
    <property type="entry name" value="WH_DNA-bd_sf"/>
</dbReference>
<dbReference type="PANTHER" id="PTHR43537">
    <property type="entry name" value="TRANSCRIPTIONAL REGULATOR, GNTR FAMILY"/>
    <property type="match status" value="1"/>
</dbReference>
<sequence>MTSTPTASPDNADQESTATTENKLAARIARELENEVIDRHWPIGEVLGSETALRERFGVSRAVFREAVRLVEHHQVGRMRRGPNGGLVVTAPDAGPATRALVIYLEYLGTSVDDLLEARLLLEPLAARLATEQISEEGIAALREQLAAEEQLLGFGSGRDDEIHTRLATLSGNPVLALFTEVSIRLTYRYARTRRISRSAADAATADAHRRHTEIVDAIISGDVAAAETRVVSHLADVQEWLLAHRARSSREAQPLREPAEASGRKLAEVVAERLHDDIAADGWQIGSVFGSEADLLERYDVSRAVLREAVRLLEHHSVARMRRGPGGGLLVETPDPTASIRTMALYLDYQGLTGQDLRVVREAVELGCIKAAAEVPTALTAERLGSVLERGVHGDESGDRFHAELVDLAGNPVLSLFLRIITELWSRHSRAERPPAPAVAEEVRRVHKAILDAIVSGDTGIARHRMRRHLQALDTWWH</sequence>
<comment type="caution">
    <text evidence="6">The sequence shown here is derived from an EMBL/GenBank/DDBJ whole genome shotgun (WGS) entry which is preliminary data.</text>
</comment>
<evidence type="ECO:0000313" key="6">
    <source>
        <dbReference type="EMBL" id="MBB3665590.1"/>
    </source>
</evidence>
<dbReference type="GO" id="GO:0003677">
    <property type="term" value="F:DNA binding"/>
    <property type="evidence" value="ECO:0007669"/>
    <property type="project" value="UniProtKB-KW"/>
</dbReference>
<keyword evidence="1" id="KW-0805">Transcription regulation</keyword>
<organism evidence="6 7">
    <name type="scientific">Prauserella sediminis</name>
    <dbReference type="NCBI Taxonomy" id="577680"/>
    <lineage>
        <taxon>Bacteria</taxon>
        <taxon>Bacillati</taxon>
        <taxon>Actinomycetota</taxon>
        <taxon>Actinomycetes</taxon>
        <taxon>Pseudonocardiales</taxon>
        <taxon>Pseudonocardiaceae</taxon>
        <taxon>Prauserella</taxon>
        <taxon>Prauserella salsuginis group</taxon>
    </lineage>
</organism>
<dbReference type="SMART" id="SM00345">
    <property type="entry name" value="HTH_GNTR"/>
    <property type="match status" value="2"/>
</dbReference>
<dbReference type="PANTHER" id="PTHR43537:SF5">
    <property type="entry name" value="UXU OPERON TRANSCRIPTIONAL REGULATOR"/>
    <property type="match status" value="1"/>
</dbReference>
<dbReference type="Gene3D" id="1.10.10.10">
    <property type="entry name" value="Winged helix-like DNA-binding domain superfamily/Winged helix DNA-binding domain"/>
    <property type="match status" value="2"/>
</dbReference>
<protein>
    <submittedName>
        <fullName evidence="6">DNA-binding FadR family transcriptional regulator</fullName>
    </submittedName>
</protein>
<evidence type="ECO:0000256" key="1">
    <source>
        <dbReference type="ARBA" id="ARBA00023015"/>
    </source>
</evidence>
<name>A0A839XQV2_9PSEU</name>
<dbReference type="AlphaFoldDB" id="A0A839XQV2"/>
<evidence type="ECO:0000259" key="5">
    <source>
        <dbReference type="PROSITE" id="PS50949"/>
    </source>
</evidence>
<dbReference type="InterPro" id="IPR008920">
    <property type="entry name" value="TF_FadR/GntR_C"/>
</dbReference>
<dbReference type="EMBL" id="JACIBS010000005">
    <property type="protein sequence ID" value="MBB3665590.1"/>
    <property type="molecule type" value="Genomic_DNA"/>
</dbReference>
<dbReference type="SMART" id="SM00895">
    <property type="entry name" value="FCD"/>
    <property type="match status" value="2"/>
</dbReference>
<reference evidence="6 7" key="1">
    <citation type="submission" date="2020-08" db="EMBL/GenBank/DDBJ databases">
        <title>Sequencing the genomes of 1000 actinobacteria strains.</title>
        <authorList>
            <person name="Klenk H.-P."/>
        </authorList>
    </citation>
    <scope>NUCLEOTIDE SEQUENCE [LARGE SCALE GENOMIC DNA]</scope>
    <source>
        <strain evidence="6 7">DSM 45267</strain>
    </source>
</reference>
<feature type="region of interest" description="Disordered" evidence="4">
    <location>
        <begin position="1"/>
        <end position="20"/>
    </location>
</feature>
<dbReference type="PROSITE" id="PS50949">
    <property type="entry name" value="HTH_GNTR"/>
    <property type="match status" value="2"/>
</dbReference>
<dbReference type="Pfam" id="PF00392">
    <property type="entry name" value="GntR"/>
    <property type="match status" value="2"/>
</dbReference>
<dbReference type="InterPro" id="IPR011711">
    <property type="entry name" value="GntR_C"/>
</dbReference>
<dbReference type="GO" id="GO:0003700">
    <property type="term" value="F:DNA-binding transcription factor activity"/>
    <property type="evidence" value="ECO:0007669"/>
    <property type="project" value="InterPro"/>
</dbReference>
<feature type="domain" description="HTH gntR-type" evidence="5">
    <location>
        <begin position="265"/>
        <end position="335"/>
    </location>
</feature>
<evidence type="ECO:0000256" key="4">
    <source>
        <dbReference type="SAM" id="MobiDB-lite"/>
    </source>
</evidence>
<dbReference type="InterPro" id="IPR036388">
    <property type="entry name" value="WH-like_DNA-bd_sf"/>
</dbReference>
<keyword evidence="7" id="KW-1185">Reference proteome</keyword>
<dbReference type="SUPFAM" id="SSF48008">
    <property type="entry name" value="GntR ligand-binding domain-like"/>
    <property type="match status" value="2"/>
</dbReference>
<dbReference type="SUPFAM" id="SSF46785">
    <property type="entry name" value="Winged helix' DNA-binding domain"/>
    <property type="match status" value="2"/>
</dbReference>
<accession>A0A839XQV2</accession>
<feature type="domain" description="HTH gntR-type" evidence="5">
    <location>
        <begin position="22"/>
        <end position="92"/>
    </location>
</feature>
<keyword evidence="3" id="KW-0804">Transcription</keyword>
<evidence type="ECO:0000313" key="7">
    <source>
        <dbReference type="Proteomes" id="UP000564573"/>
    </source>
</evidence>
<keyword evidence="2 6" id="KW-0238">DNA-binding</keyword>
<dbReference type="RefSeq" id="WP_183786796.1">
    <property type="nucleotide sequence ID" value="NZ_JACIBS010000005.1"/>
</dbReference>
<dbReference type="Pfam" id="PF07729">
    <property type="entry name" value="FCD"/>
    <property type="match status" value="2"/>
</dbReference>
<evidence type="ECO:0000256" key="3">
    <source>
        <dbReference type="ARBA" id="ARBA00023163"/>
    </source>
</evidence>